<keyword evidence="4" id="KW-1185">Reference proteome</keyword>
<dbReference type="OrthoDB" id="37659at2759"/>
<dbReference type="Gene3D" id="3.40.50.720">
    <property type="entry name" value="NAD(P)-binding Rossmann-like Domain"/>
    <property type="match status" value="1"/>
</dbReference>
<dbReference type="PRINTS" id="PR00081">
    <property type="entry name" value="GDHRDH"/>
</dbReference>
<dbReference type="InterPro" id="IPR002347">
    <property type="entry name" value="SDR_fam"/>
</dbReference>
<evidence type="ECO:0000313" key="4">
    <source>
        <dbReference type="Proteomes" id="UP000053411"/>
    </source>
</evidence>
<dbReference type="AlphaFoldDB" id="A0A0D2K3G3"/>
<accession>A0A0D2K3G3</accession>
<dbReference type="RefSeq" id="XP_016631832.1">
    <property type="nucleotide sequence ID" value="XM_016776987.1"/>
</dbReference>
<dbReference type="GO" id="GO:0005737">
    <property type="term" value="C:cytoplasm"/>
    <property type="evidence" value="ECO:0007669"/>
    <property type="project" value="TreeGrafter"/>
</dbReference>
<dbReference type="GO" id="GO:0016616">
    <property type="term" value="F:oxidoreductase activity, acting on the CH-OH group of donors, NAD or NADP as acceptor"/>
    <property type="evidence" value="ECO:0007669"/>
    <property type="project" value="TreeGrafter"/>
</dbReference>
<dbReference type="PANTHER" id="PTHR44229:SF4">
    <property type="entry name" value="15-HYDROXYPROSTAGLANDIN DEHYDROGENASE [NAD(+)]"/>
    <property type="match status" value="1"/>
</dbReference>
<dbReference type="VEuPathDB" id="FungiDB:Z520_06487"/>
<dbReference type="InterPro" id="IPR036291">
    <property type="entry name" value="NAD(P)-bd_dom_sf"/>
</dbReference>
<organism evidence="3 4">
    <name type="scientific">Fonsecaea multimorphosa CBS 102226</name>
    <dbReference type="NCBI Taxonomy" id="1442371"/>
    <lineage>
        <taxon>Eukaryota</taxon>
        <taxon>Fungi</taxon>
        <taxon>Dikarya</taxon>
        <taxon>Ascomycota</taxon>
        <taxon>Pezizomycotina</taxon>
        <taxon>Eurotiomycetes</taxon>
        <taxon>Chaetothyriomycetidae</taxon>
        <taxon>Chaetothyriales</taxon>
        <taxon>Herpotrichiellaceae</taxon>
        <taxon>Fonsecaea</taxon>
    </lineage>
</organism>
<evidence type="ECO:0000313" key="3">
    <source>
        <dbReference type="EMBL" id="KIX97709.1"/>
    </source>
</evidence>
<reference evidence="3 4" key="1">
    <citation type="submission" date="2015-01" db="EMBL/GenBank/DDBJ databases">
        <title>The Genome Sequence of Fonsecaea multimorphosa CBS 102226.</title>
        <authorList>
            <consortium name="The Broad Institute Genomics Platform"/>
            <person name="Cuomo C."/>
            <person name="de Hoog S."/>
            <person name="Gorbushina A."/>
            <person name="Stielow B."/>
            <person name="Teixiera M."/>
            <person name="Abouelleil A."/>
            <person name="Chapman S.B."/>
            <person name="Priest M."/>
            <person name="Young S.K."/>
            <person name="Wortman J."/>
            <person name="Nusbaum C."/>
            <person name="Birren B."/>
        </authorList>
    </citation>
    <scope>NUCLEOTIDE SEQUENCE [LARGE SCALE GENOMIC DNA]</scope>
    <source>
        <strain evidence="3 4">CBS 102226</strain>
    </source>
</reference>
<sequence>MPGLNLQGASATVTGAGSGINLAFARALFEKGCNVLIADISLRPEAQAFVDSAAQKGGPKVVFQQTDVTDWAQLERTFEVAKKEFGTVPDLVCPGAGIYEPPTSGFWGDVDSPSHYKLFDINIVHPIKMTRMAIRHLLRAKKVGTVVCIASVAAETVSVTTPLYQASKHAVGSFVMGMGAAEKICGVRVVGVAPGTIATPLLLEDPGVAGWVDPTKDKMLDPSVIADAMIALAENPNDRYPPGTLLEVIDEGQDTWRSIPVFNNPGPPRLNLVSNKESLALETIQKILKQEAE</sequence>
<dbReference type="SUPFAM" id="SSF51735">
    <property type="entry name" value="NAD(P)-binding Rossmann-fold domains"/>
    <property type="match status" value="1"/>
</dbReference>
<gene>
    <name evidence="3" type="ORF">Z520_06487</name>
</gene>
<evidence type="ECO:0000256" key="1">
    <source>
        <dbReference type="ARBA" id="ARBA00006484"/>
    </source>
</evidence>
<name>A0A0D2K3G3_9EURO</name>
<proteinExistence type="inferred from homology"/>
<comment type="similarity">
    <text evidence="1">Belongs to the short-chain dehydrogenases/reductases (SDR) family.</text>
</comment>
<dbReference type="PANTHER" id="PTHR44229">
    <property type="entry name" value="15-HYDROXYPROSTAGLANDIN DEHYDROGENASE [NAD(+)]"/>
    <property type="match status" value="1"/>
</dbReference>
<evidence type="ECO:0008006" key="5">
    <source>
        <dbReference type="Google" id="ProtNLM"/>
    </source>
</evidence>
<dbReference type="GeneID" id="27712233"/>
<dbReference type="Proteomes" id="UP000053411">
    <property type="component" value="Unassembled WGS sequence"/>
</dbReference>
<evidence type="ECO:0000256" key="2">
    <source>
        <dbReference type="ARBA" id="ARBA00023002"/>
    </source>
</evidence>
<dbReference type="EMBL" id="KN848073">
    <property type="protein sequence ID" value="KIX97709.1"/>
    <property type="molecule type" value="Genomic_DNA"/>
</dbReference>
<protein>
    <recommendedName>
        <fullName evidence="5">NAD-dependent 15-hydroxyprostaglandin dehydrogenase</fullName>
    </recommendedName>
</protein>
<dbReference type="Pfam" id="PF00106">
    <property type="entry name" value="adh_short"/>
    <property type="match status" value="1"/>
</dbReference>
<keyword evidence="2" id="KW-0560">Oxidoreductase</keyword>
<dbReference type="STRING" id="1442371.A0A0D2K3G3"/>